<sequence length="689" mass="74381">MQKVSTSVAWNGYSSSTISESMFGTNMLFHTDRTGEDSDFREVIEKVGTTYIRFPGGTITEQYFDITDPDATVQSNILDIMSGADKVSTRDVTTLSEYLAYTSELGGTPTIVVPTYRYFDAETGAIDPGAEDDFRTFLRDVLTGAYGDVSELKIEIGNEFYQSKFDWTTEEFGALQADIAGWLDEEAEALGMRESLEILVQAGRSLEENETLASEFTGDDAPQIEGVLTHFYGANSSGNPLAIGSGVANRLDDINEAWSSALGDDFQLAVTEWNVGEDGEETTLITSIMRSAPLLRMYAEMVEGGVDMAMIWAAQTNSPAGLSDKEGEGSDLSPTGYLFSMLAESTDGLQLVDPNGDFKLIGDSGETIGYKYSFGNDTRSVTYFTSGVDETVKLTANLDAFVREGAYVYARVLGVASGQDATDYWADAALTYQTDICLSVADDCDIFEIELNPYETVELTIIYDQGVSLEGDSQWGLADTFDGSVFDDQLVGNGGWDVLNGNGGSDYLDGGNGQDVLNGGTGSDVLIGGGDDDVLYGAKGDDRLIGGYGDDVLKGNRGNDQLSGENGIDKLYGGGGNDELSGGKHRDYLLGENGNDVLDGGVDNDKMWGGDGSDIFVFADDNYGYDVVADFEVNLDLIDLSSFAFGSYSEVQDRMEENEFGTRLNFDDGNVLMLLNIEAENLDQDDFIL</sequence>
<dbReference type="Gene3D" id="3.20.20.80">
    <property type="entry name" value="Glycosidases"/>
    <property type="match status" value="1"/>
</dbReference>
<dbReference type="SUPFAM" id="SSF51445">
    <property type="entry name" value="(Trans)glycosidases"/>
    <property type="match status" value="1"/>
</dbReference>
<organism evidence="3 4">
    <name type="scientific">Aliishimia ponticola</name>
    <dbReference type="NCBI Taxonomy" id="2499833"/>
    <lineage>
        <taxon>Bacteria</taxon>
        <taxon>Pseudomonadati</taxon>
        <taxon>Pseudomonadota</taxon>
        <taxon>Alphaproteobacteria</taxon>
        <taxon>Rhodobacterales</taxon>
        <taxon>Paracoccaceae</taxon>
        <taxon>Aliishimia</taxon>
    </lineage>
</organism>
<proteinExistence type="predicted"/>
<keyword evidence="2" id="KW-0964">Secreted</keyword>
<dbReference type="GO" id="GO:0005509">
    <property type="term" value="F:calcium ion binding"/>
    <property type="evidence" value="ECO:0007669"/>
    <property type="project" value="InterPro"/>
</dbReference>
<keyword evidence="4" id="KW-1185">Reference proteome</keyword>
<comment type="caution">
    <text evidence="3">The sequence shown here is derived from an EMBL/GenBank/DDBJ whole genome shotgun (WGS) entry which is preliminary data.</text>
</comment>
<dbReference type="PROSITE" id="PS00330">
    <property type="entry name" value="HEMOLYSIN_CALCIUM"/>
    <property type="match status" value="1"/>
</dbReference>
<reference evidence="3 4" key="1">
    <citation type="submission" date="2019-04" db="EMBL/GenBank/DDBJ databases">
        <title>Shimia ponticola sp. nov., isolated from seawater.</title>
        <authorList>
            <person name="Kim Y.-O."/>
            <person name="Yoon J.-H."/>
        </authorList>
    </citation>
    <scope>NUCLEOTIDE SEQUENCE [LARGE SCALE GENOMIC DNA]</scope>
    <source>
        <strain evidence="3 4">MYP11</strain>
    </source>
</reference>
<dbReference type="EMBL" id="SRKY01000004">
    <property type="protein sequence ID" value="THH35302.1"/>
    <property type="molecule type" value="Genomic_DNA"/>
</dbReference>
<dbReference type="Pfam" id="PF00353">
    <property type="entry name" value="HemolysinCabind"/>
    <property type="match status" value="4"/>
</dbReference>
<dbReference type="AlphaFoldDB" id="A0A4S4N7Y8"/>
<evidence type="ECO:0000313" key="3">
    <source>
        <dbReference type="EMBL" id="THH35302.1"/>
    </source>
</evidence>
<dbReference type="InterPro" id="IPR017853">
    <property type="entry name" value="GH"/>
</dbReference>
<dbReference type="PANTHER" id="PTHR38340">
    <property type="entry name" value="S-LAYER PROTEIN"/>
    <property type="match status" value="1"/>
</dbReference>
<dbReference type="InterPro" id="IPR050557">
    <property type="entry name" value="RTX_toxin/Mannuronan_C5-epim"/>
</dbReference>
<comment type="subcellular location">
    <subcellularLocation>
        <location evidence="1">Secreted</location>
    </subcellularLocation>
</comment>
<dbReference type="InterPro" id="IPR018511">
    <property type="entry name" value="Hemolysin-typ_Ca-bd_CS"/>
</dbReference>
<accession>A0A4S4N7Y8</accession>
<dbReference type="PRINTS" id="PR00313">
    <property type="entry name" value="CABNDNGRPT"/>
</dbReference>
<dbReference type="PANTHER" id="PTHR38340:SF1">
    <property type="entry name" value="S-LAYER PROTEIN"/>
    <property type="match status" value="1"/>
</dbReference>
<dbReference type="Proteomes" id="UP000306602">
    <property type="component" value="Unassembled WGS sequence"/>
</dbReference>
<evidence type="ECO:0000256" key="1">
    <source>
        <dbReference type="ARBA" id="ARBA00004613"/>
    </source>
</evidence>
<evidence type="ECO:0000256" key="2">
    <source>
        <dbReference type="ARBA" id="ARBA00022525"/>
    </source>
</evidence>
<evidence type="ECO:0000313" key="4">
    <source>
        <dbReference type="Proteomes" id="UP000306602"/>
    </source>
</evidence>
<dbReference type="SUPFAM" id="SSF51120">
    <property type="entry name" value="beta-Roll"/>
    <property type="match status" value="1"/>
</dbReference>
<dbReference type="InterPro" id="IPR001343">
    <property type="entry name" value="Hemolysn_Ca-bd"/>
</dbReference>
<dbReference type="OrthoDB" id="419320at2"/>
<dbReference type="GO" id="GO:0005615">
    <property type="term" value="C:extracellular space"/>
    <property type="evidence" value="ECO:0007669"/>
    <property type="project" value="InterPro"/>
</dbReference>
<dbReference type="InterPro" id="IPR011049">
    <property type="entry name" value="Serralysin-like_metalloprot_C"/>
</dbReference>
<name>A0A4S4N7Y8_9RHOB</name>
<dbReference type="Gene3D" id="2.150.10.10">
    <property type="entry name" value="Serralysin-like metalloprotease, C-terminal"/>
    <property type="match status" value="3"/>
</dbReference>
<protein>
    <submittedName>
        <fullName evidence="3">Calcium-binding protein</fullName>
    </submittedName>
</protein>
<gene>
    <name evidence="3" type="ORF">E4Z66_15910</name>
</gene>